<dbReference type="PANTHER" id="PTHR21590:SF6">
    <property type="entry name" value="SEA DOMAIN-CONTAINING PROTEIN"/>
    <property type="match status" value="1"/>
</dbReference>
<dbReference type="OrthoDB" id="6161799at2759"/>
<comment type="caution">
    <text evidence="3">The sequence shown here is derived from an EMBL/GenBank/DDBJ whole genome shotgun (WGS) entry which is preliminary data.</text>
</comment>
<keyword evidence="2" id="KW-0472">Membrane</keyword>
<dbReference type="EMBL" id="CAJPWZ010002218">
    <property type="protein sequence ID" value="CAG2233779.1"/>
    <property type="molecule type" value="Genomic_DNA"/>
</dbReference>
<dbReference type="Pfam" id="PF12877">
    <property type="entry name" value="KIAA1549"/>
    <property type="match status" value="1"/>
</dbReference>
<reference evidence="3" key="1">
    <citation type="submission" date="2021-03" db="EMBL/GenBank/DDBJ databases">
        <authorList>
            <person name="Bekaert M."/>
        </authorList>
    </citation>
    <scope>NUCLEOTIDE SEQUENCE</scope>
</reference>
<proteinExistence type="predicted"/>
<dbReference type="PANTHER" id="PTHR21590">
    <property type="entry name" value="SEA DOMAIN-CONTAINING PROTEIN"/>
    <property type="match status" value="1"/>
</dbReference>
<sequence>MVQRNLIVNCQSTTVDPSVSLQPSSVFGLAFTNTQSPAQFNSLLTKSVDSKITESMYETNQLTISSSTSTQQKISTSLSSLSQSVDVIKNSDFVEQLSSSINENDIVPSKTISSDVSEKSKLVDQSLALASSIQIMYASSSNDVYSSSSRSFGTTDLTSSSKDVPQITASHLSMGNDRSLSSTSSSSIVMVTAANSINTADIIQTSSTFMTSESNNIVVSTNSFTAVKETTQNVAISNFAQTSELTLMSATFSGEINMAQSKASDFTATINNSILPTTVLESKSAVSIEISSTRQTFKSEHILESSIGILSSDATHSLQTSNNLPLEQTSGLSTMQMTDTSAQSSQLAMTNIPTKDFNSSVISSTIDNIPKTSNLNTVVPTSSSQPSMQTISLSDLSVTAPLTVSNLMESLSSTSSVQRIELTQSVVNETNILSSILEREITPSETFTVLTTPSGGSFSSKIEQTASQDMMSITSSLVITTPQLNVSDFETKSLLSSDLRIFTSTMANSQSSSLEPTSQNVEQSTISTSLISTTPQTNISAFNTQSLLPSELGSSTLGLVNQSSTPEMMQSSPTKNMSSLSIFDLGSTFSSDSIFLTLNVSNIQSSMPIFQTSDLINASDSSTFQILPTPVMTISSDSSFMLNISNVQTSTTVDLSSEFLMFNATPTVISSTQTQKFSDSLLPDFVSTIFGSSQSLNQSENSINATSVSQSMYFPMTLTSEANFSSGTFLISSSSFPATLPMMNFSSSLELTNFTSDFFQNSSDMILTAATNLPTISLEKSNSSHTTMPIQSTLSSNLTTQPMKTTEFLSDLIMNVTATYITSDTSDILQSLNLSYSEMRSELTTVYMSRNDSGELTSVTILPNTTSDSVLMTSISDLNSTIDSTLPVIIQPTVAISSQLSTSMVPSNESISGDLFNTTMYMNSTSDLASSVESTLPVIIQPTMTISSSIILETFNSSIITMPSTSLETFNMSIAMTSTNVLSQESSSIDIKTDNMSALITPTVPMSSSDLISVASETSSNFTIVTVQPTVPVSSTDVISSSFLDTNNLTSFFIESSTKTTTGIFTLNFTSDFHLPSVTMNVSQTMALSSEFIQKSSENQTGIMSSTTVESSLTTRFMTASEIVNQTGIILSTTVEPSLTTTFMTASEIVNQTGIILSTTVEPSLTTTSLAVSEMVNQTGIMSSSTVQPGLTTSFMSSEVNQTGFMSTTTVQPSLTTTFMTASEIVNQTGIMSSTTVGPSLATTFMSSSEVVNLTGVMSLTTVEPSLTPVLSSSSEMVLNSSQYLTQSSGFTTIGVSTTEISKSVYLSTVAISSTITMGPVSSSEPVVTLSTSLSSSIIPTKVPSSTESLTVSTSPSTMITSGVLTSTGVLSQTHVLTSTILSSSHVQMSSSVSMTTVASTTETSTTTPTTTTQPTTTTTPTTTTPPPTTTPDVKATYWVKTGILVPVTEDVNTVTFKTKVESGLANAYDLAFRKQGQARRRKRFVQIGKAGINVTDITRAAGKEDVTVGYTVDKDGTTLPATEAVAATSSISDQMMAIKLGYEVSSKAETYISQEPATDDTPSNLWIVGAVVGAIAFVVIVIWIVVCIIYWKYKRAPTKGRPLDSENDPPLLRMRSPTGAEEDEAQYDHVTGTAANGRAAYKVTSPKKEKYEVNQEEDLYAVVKKPKNVKPSAEPYVVGDLKKKAGQVGIADSLIVMITVCSCYD</sequence>
<feature type="region of interest" description="Disordered" evidence="1">
    <location>
        <begin position="1394"/>
        <end position="1434"/>
    </location>
</feature>
<keyword evidence="4" id="KW-1185">Reference proteome</keyword>
<evidence type="ECO:0000256" key="1">
    <source>
        <dbReference type="SAM" id="MobiDB-lite"/>
    </source>
</evidence>
<gene>
    <name evidence="3" type="ORF">MEDL_46452</name>
</gene>
<name>A0A8S3TJF2_MYTED</name>
<dbReference type="InterPro" id="IPR024606">
    <property type="entry name" value="KIAA1549"/>
</dbReference>
<organism evidence="3 4">
    <name type="scientific">Mytilus edulis</name>
    <name type="common">Blue mussel</name>
    <dbReference type="NCBI Taxonomy" id="6550"/>
    <lineage>
        <taxon>Eukaryota</taxon>
        <taxon>Metazoa</taxon>
        <taxon>Spiralia</taxon>
        <taxon>Lophotrochozoa</taxon>
        <taxon>Mollusca</taxon>
        <taxon>Bivalvia</taxon>
        <taxon>Autobranchia</taxon>
        <taxon>Pteriomorphia</taxon>
        <taxon>Mytilida</taxon>
        <taxon>Mytiloidea</taxon>
        <taxon>Mytilidae</taxon>
        <taxon>Mytilinae</taxon>
        <taxon>Mytilus</taxon>
    </lineage>
</organism>
<keyword evidence="2" id="KW-0812">Transmembrane</keyword>
<protein>
    <submittedName>
        <fullName evidence="3">Uncharacterized protein</fullName>
    </submittedName>
</protein>
<feature type="transmembrane region" description="Helical" evidence="2">
    <location>
        <begin position="1566"/>
        <end position="1592"/>
    </location>
</feature>
<evidence type="ECO:0000256" key="2">
    <source>
        <dbReference type="SAM" id="Phobius"/>
    </source>
</evidence>
<keyword evidence="2" id="KW-1133">Transmembrane helix</keyword>
<dbReference type="Proteomes" id="UP000683360">
    <property type="component" value="Unassembled WGS sequence"/>
</dbReference>
<accession>A0A8S3TJF2</accession>
<feature type="compositionally biased region" description="Low complexity" evidence="1">
    <location>
        <begin position="1394"/>
        <end position="1423"/>
    </location>
</feature>
<evidence type="ECO:0000313" key="4">
    <source>
        <dbReference type="Proteomes" id="UP000683360"/>
    </source>
</evidence>
<evidence type="ECO:0000313" key="3">
    <source>
        <dbReference type="EMBL" id="CAG2233779.1"/>
    </source>
</evidence>